<reference evidence="1 2" key="1">
    <citation type="journal article" date="2021" name="Int. J. Syst. Evol. Microbiol.">
        <title>Reticulibacter mediterranei gen. nov., sp. nov., within the new family Reticulibacteraceae fam. nov., and Ktedonospora formicarum gen. nov., sp. nov., Ktedonobacter robiniae sp. nov., Dictyobacter formicarum sp. nov. and Dictyobacter arantiisoli sp. nov., belonging to the class Ktedonobacteria.</title>
        <authorList>
            <person name="Yabe S."/>
            <person name="Zheng Y."/>
            <person name="Wang C.M."/>
            <person name="Sakai Y."/>
            <person name="Abe K."/>
            <person name="Yokota A."/>
            <person name="Donadio S."/>
            <person name="Cavaletti L."/>
            <person name="Monciardini P."/>
        </authorList>
    </citation>
    <scope>NUCLEOTIDE SEQUENCE [LARGE SCALE GENOMIC DNA]</scope>
    <source>
        <strain evidence="1 2">SOSP1-30</strain>
    </source>
</reference>
<organism evidence="1 2">
    <name type="scientific">Ktedonobacter robiniae</name>
    <dbReference type="NCBI Taxonomy" id="2778365"/>
    <lineage>
        <taxon>Bacteria</taxon>
        <taxon>Bacillati</taxon>
        <taxon>Chloroflexota</taxon>
        <taxon>Ktedonobacteria</taxon>
        <taxon>Ktedonobacterales</taxon>
        <taxon>Ktedonobacteraceae</taxon>
        <taxon>Ktedonobacter</taxon>
    </lineage>
</organism>
<name>A0ABQ3UXL8_9CHLR</name>
<proteinExistence type="predicted"/>
<comment type="caution">
    <text evidence="1">The sequence shown here is derived from an EMBL/GenBank/DDBJ whole genome shotgun (WGS) entry which is preliminary data.</text>
</comment>
<sequence>MEEQEERGYEQTQVAKAHLVLLMQAGYSWHKAAVTARLRISQSTAYRLVIASVSAIARNSANCYVP</sequence>
<protein>
    <recommendedName>
        <fullName evidence="3">Resolvase HTH domain-containing protein</fullName>
    </recommendedName>
</protein>
<evidence type="ECO:0008006" key="3">
    <source>
        <dbReference type="Google" id="ProtNLM"/>
    </source>
</evidence>
<dbReference type="EMBL" id="BNJG01000002">
    <property type="protein sequence ID" value="GHO57621.1"/>
    <property type="molecule type" value="Genomic_DNA"/>
</dbReference>
<keyword evidence="2" id="KW-1185">Reference proteome</keyword>
<gene>
    <name evidence="1" type="ORF">KSB_60960</name>
</gene>
<accession>A0ABQ3UXL8</accession>
<evidence type="ECO:0000313" key="2">
    <source>
        <dbReference type="Proteomes" id="UP000654345"/>
    </source>
</evidence>
<dbReference type="RefSeq" id="WP_201373982.1">
    <property type="nucleotide sequence ID" value="NZ_BNJG01000002.1"/>
</dbReference>
<evidence type="ECO:0000313" key="1">
    <source>
        <dbReference type="EMBL" id="GHO57621.1"/>
    </source>
</evidence>
<dbReference type="Proteomes" id="UP000654345">
    <property type="component" value="Unassembled WGS sequence"/>
</dbReference>